<dbReference type="EMBL" id="GBRH01200650">
    <property type="protein sequence ID" value="JAD97245.1"/>
    <property type="molecule type" value="Transcribed_RNA"/>
</dbReference>
<accession>A0A0A9EHA9</accession>
<sequence>MEIFSTQKAKEVPLGVDVASDEKIDDDSLDHPPSSR</sequence>
<dbReference type="AlphaFoldDB" id="A0A0A9EHA9"/>
<evidence type="ECO:0000256" key="1">
    <source>
        <dbReference type="SAM" id="MobiDB-lite"/>
    </source>
</evidence>
<evidence type="ECO:0000313" key="2">
    <source>
        <dbReference type="EMBL" id="JAD97245.1"/>
    </source>
</evidence>
<organism evidence="2">
    <name type="scientific">Arundo donax</name>
    <name type="common">Giant reed</name>
    <name type="synonym">Donax arundinaceus</name>
    <dbReference type="NCBI Taxonomy" id="35708"/>
    <lineage>
        <taxon>Eukaryota</taxon>
        <taxon>Viridiplantae</taxon>
        <taxon>Streptophyta</taxon>
        <taxon>Embryophyta</taxon>
        <taxon>Tracheophyta</taxon>
        <taxon>Spermatophyta</taxon>
        <taxon>Magnoliopsida</taxon>
        <taxon>Liliopsida</taxon>
        <taxon>Poales</taxon>
        <taxon>Poaceae</taxon>
        <taxon>PACMAD clade</taxon>
        <taxon>Arundinoideae</taxon>
        <taxon>Arundineae</taxon>
        <taxon>Arundo</taxon>
    </lineage>
</organism>
<protein>
    <submittedName>
        <fullName evidence="2">Uncharacterized protein</fullName>
    </submittedName>
</protein>
<name>A0A0A9EHA9_ARUDO</name>
<feature type="region of interest" description="Disordered" evidence="1">
    <location>
        <begin position="1"/>
        <end position="36"/>
    </location>
</feature>
<reference evidence="2" key="1">
    <citation type="submission" date="2014-09" db="EMBL/GenBank/DDBJ databases">
        <authorList>
            <person name="Magalhaes I.L.F."/>
            <person name="Oliveira U."/>
            <person name="Santos F.R."/>
            <person name="Vidigal T.H.D.A."/>
            <person name="Brescovit A.D."/>
            <person name="Santos A.J."/>
        </authorList>
    </citation>
    <scope>NUCLEOTIDE SEQUENCE</scope>
    <source>
        <tissue evidence="2">Shoot tissue taken approximately 20 cm above the soil surface</tissue>
    </source>
</reference>
<reference evidence="2" key="2">
    <citation type="journal article" date="2015" name="Data Brief">
        <title>Shoot transcriptome of the giant reed, Arundo donax.</title>
        <authorList>
            <person name="Barrero R.A."/>
            <person name="Guerrero F.D."/>
            <person name="Moolhuijzen P."/>
            <person name="Goolsby J.A."/>
            <person name="Tidwell J."/>
            <person name="Bellgard S.E."/>
            <person name="Bellgard M.I."/>
        </authorList>
    </citation>
    <scope>NUCLEOTIDE SEQUENCE</scope>
    <source>
        <tissue evidence="2">Shoot tissue taken approximately 20 cm above the soil surface</tissue>
    </source>
</reference>
<proteinExistence type="predicted"/>